<organism evidence="1 2">
    <name type="scientific">Rhodococcus chondri</name>
    <dbReference type="NCBI Taxonomy" id="3065941"/>
    <lineage>
        <taxon>Bacteria</taxon>
        <taxon>Bacillati</taxon>
        <taxon>Actinomycetota</taxon>
        <taxon>Actinomycetes</taxon>
        <taxon>Mycobacteriales</taxon>
        <taxon>Nocardiaceae</taxon>
        <taxon>Rhodococcus</taxon>
    </lineage>
</organism>
<dbReference type="InterPro" id="IPR024705">
    <property type="entry name" value="Ssp411"/>
</dbReference>
<dbReference type="SUPFAM" id="SSF48208">
    <property type="entry name" value="Six-hairpin glycosidases"/>
    <property type="match status" value="1"/>
</dbReference>
<dbReference type="Proteomes" id="UP001331936">
    <property type="component" value="Unassembled WGS sequence"/>
</dbReference>
<keyword evidence="2" id="KW-1185">Reference proteome</keyword>
<sequence>TWNNRRDDVAKAAEAVVTELQRSSGGLPAGTKTIDAALLDAAATAIAADEDRTHGGFGGAPKFPPSNLLEGLVRNYERSGSAEVLGLVERAAAAMARGGIYDQLGGGFARYSVDAGWVVPHFEKMLYDNALLLRVYAHLARVTNAALPRRVTEETVAFLLRDLRTEQGCFASALDADTDGVEGLTYVWTPEQLVDTLGPDDGAWAARLFAVTAVGTFEEGASVLQLPADPEDVDRYARVRARLFEARQARPQPGRDDKVVTAWNGFAVTALAEAGATLGRPDWVDAAATCARVLLDTHLVEGRLRRASLGGVVGEPAGVLEDYGALITALLAVYQATGELGWLAPARALADTALEQFADPERPGSWFDTAHDAETLVARPRDPVDGATPSGAALITEALLTLAAAVEEGRYADAVDNSLGAVSLLLDRAPRSAGHWLTVAEAAVRGPIQVAVAGGGELLDAARAVAPGGAIVVGGVPDSSPLLADRPLVDGAPTAYECRGFVCDRPGTAVPDLLEVLAAS</sequence>
<evidence type="ECO:0000313" key="1">
    <source>
        <dbReference type="EMBL" id="MEE2034681.1"/>
    </source>
</evidence>
<proteinExistence type="predicted"/>
<protein>
    <submittedName>
        <fullName evidence="1">AGE family epimerase/isomerase</fullName>
    </submittedName>
</protein>
<name>A0ABU7JXD4_9NOCA</name>
<dbReference type="RefSeq" id="WP_330154043.1">
    <property type="nucleotide sequence ID" value="NZ_JAUZMZ010000172.1"/>
</dbReference>
<evidence type="ECO:0000313" key="2">
    <source>
        <dbReference type="Proteomes" id="UP001331936"/>
    </source>
</evidence>
<dbReference type="EMBL" id="JAUZMZ010000172">
    <property type="protein sequence ID" value="MEE2034681.1"/>
    <property type="molecule type" value="Genomic_DNA"/>
</dbReference>
<accession>A0ABU7JXD4</accession>
<dbReference type="PANTHER" id="PTHR42899">
    <property type="entry name" value="SPERMATOGENESIS-ASSOCIATED PROTEIN 20"/>
    <property type="match status" value="1"/>
</dbReference>
<dbReference type="PANTHER" id="PTHR42899:SF1">
    <property type="entry name" value="SPERMATOGENESIS-ASSOCIATED PROTEIN 20"/>
    <property type="match status" value="1"/>
</dbReference>
<feature type="non-terminal residue" evidence="1">
    <location>
        <position position="1"/>
    </location>
</feature>
<gene>
    <name evidence="1" type="ORF">Q8814_21635</name>
</gene>
<reference evidence="1 2" key="1">
    <citation type="submission" date="2023-08" db="EMBL/GenBank/DDBJ databases">
        <authorList>
            <person name="Girao M."/>
            <person name="Carvalho M.F."/>
        </authorList>
    </citation>
    <scope>NUCLEOTIDE SEQUENCE [LARGE SCALE GENOMIC DNA]</scope>
    <source>
        <strain evidence="1 2">CC-R104</strain>
    </source>
</reference>
<dbReference type="InterPro" id="IPR008928">
    <property type="entry name" value="6-hairpin_glycosidase_sf"/>
</dbReference>
<comment type="caution">
    <text evidence="1">The sequence shown here is derived from an EMBL/GenBank/DDBJ whole genome shotgun (WGS) entry which is preliminary data.</text>
</comment>